<dbReference type="STRING" id="10029.G3HJR7"/>
<reference evidence="4" key="1">
    <citation type="journal article" date="2011" name="Nat. Biotechnol.">
        <title>The genomic sequence of the Chinese hamster ovary (CHO)-K1 cell line.</title>
        <authorList>
            <person name="Xu X."/>
            <person name="Nagarajan H."/>
            <person name="Lewis N.E."/>
            <person name="Pan S."/>
            <person name="Cai Z."/>
            <person name="Liu X."/>
            <person name="Chen W."/>
            <person name="Xie M."/>
            <person name="Wang W."/>
            <person name="Hammond S."/>
            <person name="Andersen M.R."/>
            <person name="Neff N."/>
            <person name="Passarelli B."/>
            <person name="Koh W."/>
            <person name="Fan H.C."/>
            <person name="Wang J."/>
            <person name="Gui Y."/>
            <person name="Lee K.H."/>
            <person name="Betenbaugh M.J."/>
            <person name="Quake S.R."/>
            <person name="Famili I."/>
            <person name="Palsson B.O."/>
            <person name="Wang J."/>
        </authorList>
    </citation>
    <scope>NUCLEOTIDE SEQUENCE [LARGE SCALE GENOMIC DNA]</scope>
    <source>
        <strain evidence="4">CHO K1 cell line</strain>
    </source>
</reference>
<name>G3HJR7_CRIGR</name>
<keyword evidence="2" id="KW-0472">Membrane</keyword>
<protein>
    <submittedName>
        <fullName evidence="3">Transmembrane protein 92</fullName>
    </submittedName>
</protein>
<accession>G3HJR7</accession>
<feature type="region of interest" description="Disordered" evidence="1">
    <location>
        <begin position="249"/>
        <end position="281"/>
    </location>
</feature>
<evidence type="ECO:0000256" key="1">
    <source>
        <dbReference type="SAM" id="MobiDB-lite"/>
    </source>
</evidence>
<dbReference type="AlphaFoldDB" id="G3HJR7"/>
<feature type="transmembrane region" description="Helical" evidence="2">
    <location>
        <begin position="23"/>
        <end position="42"/>
    </location>
</feature>
<dbReference type="PANTHER" id="PTHR31359:SF31">
    <property type="entry name" value="TRANSMEMBRANE PROTEIN 92"/>
    <property type="match status" value="1"/>
</dbReference>
<evidence type="ECO:0000313" key="4">
    <source>
        <dbReference type="Proteomes" id="UP000001075"/>
    </source>
</evidence>
<feature type="non-terminal residue" evidence="3">
    <location>
        <position position="1"/>
    </location>
</feature>
<dbReference type="PANTHER" id="PTHR31359">
    <property type="entry name" value="TRANSMEMBRANE PROTEIN 92"/>
    <property type="match status" value="1"/>
</dbReference>
<dbReference type="EMBL" id="JH000436">
    <property type="protein sequence ID" value="EGW01794.1"/>
    <property type="molecule type" value="Genomic_DNA"/>
</dbReference>
<dbReference type="Proteomes" id="UP000001075">
    <property type="component" value="Unassembled WGS sequence"/>
</dbReference>
<organism evidence="3 4">
    <name type="scientific">Cricetulus griseus</name>
    <name type="common">Chinese hamster</name>
    <name type="synonym">Cricetulus barabensis griseus</name>
    <dbReference type="NCBI Taxonomy" id="10029"/>
    <lineage>
        <taxon>Eukaryota</taxon>
        <taxon>Metazoa</taxon>
        <taxon>Chordata</taxon>
        <taxon>Craniata</taxon>
        <taxon>Vertebrata</taxon>
        <taxon>Euteleostomi</taxon>
        <taxon>Mammalia</taxon>
        <taxon>Eutheria</taxon>
        <taxon>Euarchontoglires</taxon>
        <taxon>Glires</taxon>
        <taxon>Rodentia</taxon>
        <taxon>Myomorpha</taxon>
        <taxon>Muroidea</taxon>
        <taxon>Cricetidae</taxon>
        <taxon>Cricetinae</taxon>
        <taxon>Cricetulus</taxon>
    </lineage>
</organism>
<feature type="transmembrane region" description="Helical" evidence="2">
    <location>
        <begin position="115"/>
        <end position="136"/>
    </location>
</feature>
<evidence type="ECO:0000313" key="3">
    <source>
        <dbReference type="EMBL" id="EGW01794.1"/>
    </source>
</evidence>
<keyword evidence="2" id="KW-1133">Transmembrane helix</keyword>
<dbReference type="GO" id="GO:0005654">
    <property type="term" value="C:nucleoplasm"/>
    <property type="evidence" value="ECO:0007669"/>
    <property type="project" value="TreeGrafter"/>
</dbReference>
<gene>
    <name evidence="3" type="ORF">I79_010916</name>
</gene>
<evidence type="ECO:0000256" key="2">
    <source>
        <dbReference type="SAM" id="Phobius"/>
    </source>
</evidence>
<dbReference type="InterPro" id="IPR021684">
    <property type="entry name" value="WBP1-like"/>
</dbReference>
<dbReference type="GlyGen" id="G3HJR7">
    <property type="glycosylation" value="2 sites"/>
</dbReference>
<sequence>LTRTCPKGFRCCESGCCLQKETMILFIVFLALIPLLCFCGLMKCFCHKCRLPEQNLRSHHQIPPEAPTTAPLEIWVPSLDPPPPYDQVIMKPVEPPPPYSLRPEDPVKVKCDTMILFIVFLAMIPLFCICGLMKHFCHKCRLPEQNPRSHHQTPPEAPTTAPLEIWVPTLDPPPPYDQVTANCDTMILFIVFRAMIPLLCICGLMKHFCRKCRQPEQNLGSHHQIPPEAPATAPLEIWIPTLEPPPPYDQVVMKPVEPPPPYSLRPEDPVGAIGDTDNTAF</sequence>
<dbReference type="PaxDb" id="10029-XP_007632632.1"/>
<dbReference type="InParanoid" id="G3HJR7"/>
<proteinExistence type="predicted"/>
<feature type="transmembrane region" description="Helical" evidence="2">
    <location>
        <begin position="186"/>
        <end position="205"/>
    </location>
</feature>
<dbReference type="Pfam" id="PF11669">
    <property type="entry name" value="WBP-1"/>
    <property type="match status" value="1"/>
</dbReference>
<keyword evidence="2 3" id="KW-0812">Transmembrane</keyword>